<evidence type="ECO:0000313" key="1">
    <source>
        <dbReference type="EMBL" id="MEA5523073.1"/>
    </source>
</evidence>
<dbReference type="Gene3D" id="2.115.10.20">
    <property type="entry name" value="Glycosyl hydrolase domain, family 43"/>
    <property type="match status" value="1"/>
</dbReference>
<evidence type="ECO:0000313" key="2">
    <source>
        <dbReference type="Proteomes" id="UP001301728"/>
    </source>
</evidence>
<dbReference type="Proteomes" id="UP001301728">
    <property type="component" value="Unassembled WGS sequence"/>
</dbReference>
<sequence length="364" mass="42938">MHAHSVSKSGRITHQLGRIPMRPYKSKFCMIEDQFTWDFWYLYEPEKKRYHVYLLSADWQYKQIETHHLYSQLTYAITFDFQSFKIQNQNIIDCHENQSIWTGCTLQNYPRNYLMFYTERQTEGDYFAVQTIKLAQSNDLNNWMIDRNFSLSPQEIDPEFRYFIRTQNPSDRTAHAWRDPYIFKVENCYYMLVAAKHIINENHPQHKNACIALLKADEKNLKQWELVHPSLITGYEELELPQLYRHEPTNEVILLVSTWDERDYQRSLEQGKIYREQGQLLAFSAASLEAALAGKFNQTPQIILGESGSIQASIYGGVWISELKAIVGFDLKQGGYQVINSELPSLCQDLVYLNSETRQLRELR</sequence>
<comment type="caution">
    <text evidence="1">The sequence shown here is derived from an EMBL/GenBank/DDBJ whole genome shotgun (WGS) entry which is preliminary data.</text>
</comment>
<dbReference type="EMBL" id="JAYGHT010000199">
    <property type="protein sequence ID" value="MEA5523073.1"/>
    <property type="molecule type" value="Genomic_DNA"/>
</dbReference>
<organism evidence="1 2">
    <name type="scientific">Limnoraphis robusta CCNP1315</name>
    <dbReference type="NCBI Taxonomy" id="3110306"/>
    <lineage>
        <taxon>Bacteria</taxon>
        <taxon>Bacillati</taxon>
        <taxon>Cyanobacteriota</taxon>
        <taxon>Cyanophyceae</taxon>
        <taxon>Oscillatoriophycideae</taxon>
        <taxon>Oscillatoriales</taxon>
        <taxon>Sirenicapillariaceae</taxon>
        <taxon>Limnoraphis</taxon>
    </lineage>
</organism>
<keyword evidence="2" id="KW-1185">Reference proteome</keyword>
<gene>
    <name evidence="1" type="ORF">VB854_29500</name>
</gene>
<reference evidence="1 2" key="1">
    <citation type="submission" date="2023-12" db="EMBL/GenBank/DDBJ databases">
        <title>Baltic Sea Cyanobacteria.</title>
        <authorList>
            <person name="Delbaje E."/>
            <person name="Fewer D.P."/>
            <person name="Shishido T.K."/>
        </authorList>
    </citation>
    <scope>NUCLEOTIDE SEQUENCE [LARGE SCALE GENOMIC DNA]</scope>
    <source>
        <strain evidence="1 2">CCNP 1315</strain>
    </source>
</reference>
<dbReference type="RefSeq" id="WP_323276109.1">
    <property type="nucleotide sequence ID" value="NZ_JAYGHT010000199.1"/>
</dbReference>
<evidence type="ECO:0008006" key="3">
    <source>
        <dbReference type="Google" id="ProtNLM"/>
    </source>
</evidence>
<protein>
    <recommendedName>
        <fullName evidence="3">Glycosyl hydrolase family 32 N-terminal domain-containing protein</fullName>
    </recommendedName>
</protein>
<name>A0ABU5U784_9CYAN</name>
<dbReference type="InterPro" id="IPR023296">
    <property type="entry name" value="Glyco_hydro_beta-prop_sf"/>
</dbReference>
<dbReference type="SUPFAM" id="SSF75005">
    <property type="entry name" value="Arabinanase/levansucrase/invertase"/>
    <property type="match status" value="1"/>
</dbReference>
<proteinExistence type="predicted"/>
<accession>A0ABU5U784</accession>